<evidence type="ECO:0000313" key="1">
    <source>
        <dbReference type="EMBL" id="CAB4139321.1"/>
    </source>
</evidence>
<reference evidence="1" key="1">
    <citation type="submission" date="2020-04" db="EMBL/GenBank/DDBJ databases">
        <authorList>
            <person name="Chiriac C."/>
            <person name="Salcher M."/>
            <person name="Ghai R."/>
            <person name="Kavagutti S V."/>
        </authorList>
    </citation>
    <scope>NUCLEOTIDE SEQUENCE</scope>
</reference>
<name>A0A6J5LYZ4_9CAUD</name>
<accession>A0A6J5LYZ4</accession>
<dbReference type="EMBL" id="LR796354">
    <property type="protein sequence ID" value="CAB4139321.1"/>
    <property type="molecule type" value="Genomic_DNA"/>
</dbReference>
<organism evidence="1">
    <name type="scientific">uncultured Caudovirales phage</name>
    <dbReference type="NCBI Taxonomy" id="2100421"/>
    <lineage>
        <taxon>Viruses</taxon>
        <taxon>Duplodnaviria</taxon>
        <taxon>Heunggongvirae</taxon>
        <taxon>Uroviricota</taxon>
        <taxon>Caudoviricetes</taxon>
        <taxon>Peduoviridae</taxon>
        <taxon>Maltschvirus</taxon>
        <taxon>Maltschvirus maltsch</taxon>
    </lineage>
</organism>
<sequence length="279" mass="31723">MKSINTLVEDIYSVVSGGLAPVTNNNKVDVSYDKWFTPRDREREEKILYFSEVGDPCARRLWYKYNMPTVAEKPDGRALLKFFYGDILEELVLNVAEDAGHTVEKKQERVIYDIGDGWYVRGRIDAVIDGAMVDVKSVTKYSEEKFKNNLVDDPFGYYQQLNGYATTLNYNDAGFLTIQKELGHVNYYPIEVNKGLFKMQAEHAAETAGLSSPDSIKRLDPIPASKTSKNKKLCTSCSYCNFKKECFPEMRTFLYASGPEFLVEVVDVPRVMEITNASN</sequence>
<dbReference type="InterPro" id="IPR011604">
    <property type="entry name" value="PDDEXK-like_dom_sf"/>
</dbReference>
<protein>
    <submittedName>
        <fullName evidence="1">Exodeoxyribonuclease 8, PDDEXK-like domain containing protein</fullName>
    </submittedName>
</protein>
<gene>
    <name evidence="1" type="ORF">UFOVP337_33</name>
</gene>
<proteinExistence type="predicted"/>
<dbReference type="Gene3D" id="3.90.320.10">
    <property type="match status" value="1"/>
</dbReference>